<comment type="caution">
    <text evidence="1">The sequence shown here is derived from an EMBL/GenBank/DDBJ whole genome shotgun (WGS) entry which is preliminary data.</text>
</comment>
<evidence type="ECO:0000313" key="2">
    <source>
        <dbReference type="Proteomes" id="UP001165101"/>
    </source>
</evidence>
<organism evidence="1 2">
    <name type="scientific">Candida boidinii</name>
    <name type="common">Yeast</name>
    <dbReference type="NCBI Taxonomy" id="5477"/>
    <lineage>
        <taxon>Eukaryota</taxon>
        <taxon>Fungi</taxon>
        <taxon>Dikarya</taxon>
        <taxon>Ascomycota</taxon>
        <taxon>Saccharomycotina</taxon>
        <taxon>Pichiomycetes</taxon>
        <taxon>Pichiales</taxon>
        <taxon>Pichiaceae</taxon>
        <taxon>Ogataea</taxon>
        <taxon>Ogataea/Candida clade</taxon>
    </lineage>
</organism>
<dbReference type="EMBL" id="BSXV01000211">
    <property type="protein sequence ID" value="GME88087.1"/>
    <property type="molecule type" value="Genomic_DNA"/>
</dbReference>
<evidence type="ECO:0000313" key="1">
    <source>
        <dbReference type="EMBL" id="GME88087.1"/>
    </source>
</evidence>
<proteinExistence type="predicted"/>
<name>A0ACB5TGA9_CANBO</name>
<reference evidence="1" key="1">
    <citation type="submission" date="2023-04" db="EMBL/GenBank/DDBJ databases">
        <title>Candida boidinii NBRC 1967.</title>
        <authorList>
            <person name="Ichikawa N."/>
            <person name="Sato H."/>
            <person name="Tonouchi N."/>
        </authorList>
    </citation>
    <scope>NUCLEOTIDE SEQUENCE</scope>
    <source>
        <strain evidence="1">NBRC 1967</strain>
    </source>
</reference>
<dbReference type="Proteomes" id="UP001165101">
    <property type="component" value="Unassembled WGS sequence"/>
</dbReference>
<sequence length="338" mass="37461">MISLHDRILKESRPILLDGGTGAELEKRGVDVNHKLWSGIALINEPATLEKLHYDYYSSGSDAILTATYQLCDADLKDIGLDAESVYSKAIEVTKKAKDAINKKDNGTKPRYIIGSVGPYGASLADGSEYTGKYLPDVDEKLLSEFHYGRLKHLLLSDDIDMIGFETFPNFIEIKAVLNQFKKIIEENELINKSCYMSLSINDDINLVDGTLLSDIIKFLVDWKRENCTENIKLSCVGSNCCKLSESSKIVEKISGLLSSENTDDLKIVMYPNSGEVYDGITKEWHGASDKKDGSHDLSLVENVDLWLNTDKVGILGGCCRTGPCDILEINKALNGKY</sequence>
<protein>
    <submittedName>
        <fullName evidence="1">Unnamed protein product</fullName>
    </submittedName>
</protein>
<accession>A0ACB5TGA9</accession>
<gene>
    <name evidence="1" type="ORF">Cboi01_000071600</name>
</gene>
<keyword evidence="2" id="KW-1185">Reference proteome</keyword>